<dbReference type="PANTHER" id="PTHR43133:SF8">
    <property type="entry name" value="RNA POLYMERASE SIGMA FACTOR HI_1459-RELATED"/>
    <property type="match status" value="1"/>
</dbReference>
<name>A0A124IWH7_9BACL</name>
<dbReference type="InterPro" id="IPR013325">
    <property type="entry name" value="RNA_pol_sigma_r2"/>
</dbReference>
<evidence type="ECO:0000313" key="8">
    <source>
        <dbReference type="EMBL" id="KUO97415.1"/>
    </source>
</evidence>
<evidence type="ECO:0000259" key="6">
    <source>
        <dbReference type="Pfam" id="PF04542"/>
    </source>
</evidence>
<evidence type="ECO:0000313" key="9">
    <source>
        <dbReference type="Proteomes" id="UP000053557"/>
    </source>
</evidence>
<dbReference type="OrthoDB" id="3472490at2"/>
<dbReference type="SUPFAM" id="SSF88946">
    <property type="entry name" value="Sigma2 domain of RNA polymerase sigma factors"/>
    <property type="match status" value="1"/>
</dbReference>
<dbReference type="SUPFAM" id="SSF88659">
    <property type="entry name" value="Sigma3 and sigma4 domains of RNA polymerase sigma factors"/>
    <property type="match status" value="1"/>
</dbReference>
<feature type="domain" description="RNA polymerase sigma-70 region 2" evidence="6">
    <location>
        <begin position="29"/>
        <end position="97"/>
    </location>
</feature>
<sequence length="183" mass="20942">MDGAQNDDPALLKLVEWAMRGEQNAINDLIRASARLAYPVAYGILQNRHDAEDAVSEAMYKVIKNLHRVETSAAYRGWLTTLTSRTAIDLSRRRARRQAREEVQERLPETEARYTDASDRLALREALAELSPEHRAILLLRERDGYDYKEISAMLQLPLGTVKSRLAYARKALERQLGTQYND</sequence>
<accession>A0A124IWH7</accession>
<comment type="similarity">
    <text evidence="1">Belongs to the sigma-70 factor family. ECF subfamily.</text>
</comment>
<dbReference type="CDD" id="cd06171">
    <property type="entry name" value="Sigma70_r4"/>
    <property type="match status" value="1"/>
</dbReference>
<dbReference type="GO" id="GO:0016987">
    <property type="term" value="F:sigma factor activity"/>
    <property type="evidence" value="ECO:0007669"/>
    <property type="project" value="UniProtKB-KW"/>
</dbReference>
<evidence type="ECO:0000256" key="5">
    <source>
        <dbReference type="ARBA" id="ARBA00023163"/>
    </source>
</evidence>
<keyword evidence="3" id="KW-0731">Sigma factor</keyword>
<dbReference type="Pfam" id="PF08281">
    <property type="entry name" value="Sigma70_r4_2"/>
    <property type="match status" value="1"/>
</dbReference>
<dbReference type="InterPro" id="IPR007627">
    <property type="entry name" value="RNA_pol_sigma70_r2"/>
</dbReference>
<proteinExistence type="inferred from homology"/>
<dbReference type="RefSeq" id="WP_067710951.1">
    <property type="nucleotide sequence ID" value="NZ_LPVJ01000001.1"/>
</dbReference>
<dbReference type="Pfam" id="PF04542">
    <property type="entry name" value="Sigma70_r2"/>
    <property type="match status" value="1"/>
</dbReference>
<dbReference type="NCBIfam" id="TIGR02937">
    <property type="entry name" value="sigma70-ECF"/>
    <property type="match status" value="1"/>
</dbReference>
<dbReference type="InterPro" id="IPR013249">
    <property type="entry name" value="RNA_pol_sigma70_r4_t2"/>
</dbReference>
<keyword evidence="4" id="KW-0238">DNA-binding</keyword>
<evidence type="ECO:0008006" key="10">
    <source>
        <dbReference type="Google" id="ProtNLM"/>
    </source>
</evidence>
<keyword evidence="9" id="KW-1185">Reference proteome</keyword>
<dbReference type="InterPro" id="IPR014284">
    <property type="entry name" value="RNA_pol_sigma-70_dom"/>
</dbReference>
<dbReference type="PANTHER" id="PTHR43133">
    <property type="entry name" value="RNA POLYMERASE ECF-TYPE SIGMA FACTO"/>
    <property type="match status" value="1"/>
</dbReference>
<dbReference type="InterPro" id="IPR036388">
    <property type="entry name" value="WH-like_DNA-bd_sf"/>
</dbReference>
<dbReference type="GO" id="GO:0003677">
    <property type="term" value="F:DNA binding"/>
    <property type="evidence" value="ECO:0007669"/>
    <property type="project" value="UniProtKB-KW"/>
</dbReference>
<dbReference type="InterPro" id="IPR013324">
    <property type="entry name" value="RNA_pol_sigma_r3/r4-like"/>
</dbReference>
<evidence type="ECO:0000259" key="7">
    <source>
        <dbReference type="Pfam" id="PF08281"/>
    </source>
</evidence>
<dbReference type="Gene3D" id="1.10.10.10">
    <property type="entry name" value="Winged helix-like DNA-binding domain superfamily/Winged helix DNA-binding domain"/>
    <property type="match status" value="1"/>
</dbReference>
<dbReference type="Proteomes" id="UP000053557">
    <property type="component" value="Unassembled WGS sequence"/>
</dbReference>
<evidence type="ECO:0000256" key="2">
    <source>
        <dbReference type="ARBA" id="ARBA00023015"/>
    </source>
</evidence>
<feature type="domain" description="RNA polymerase sigma factor 70 region 4 type 2" evidence="7">
    <location>
        <begin position="121"/>
        <end position="173"/>
    </location>
</feature>
<dbReference type="GO" id="GO:0006352">
    <property type="term" value="P:DNA-templated transcription initiation"/>
    <property type="evidence" value="ECO:0007669"/>
    <property type="project" value="InterPro"/>
</dbReference>
<dbReference type="InterPro" id="IPR039425">
    <property type="entry name" value="RNA_pol_sigma-70-like"/>
</dbReference>
<comment type="caution">
    <text evidence="8">The sequence shown here is derived from an EMBL/GenBank/DDBJ whole genome shotgun (WGS) entry which is preliminary data.</text>
</comment>
<dbReference type="Gene3D" id="1.10.1740.10">
    <property type="match status" value="1"/>
</dbReference>
<keyword evidence="5" id="KW-0804">Transcription</keyword>
<evidence type="ECO:0000256" key="3">
    <source>
        <dbReference type="ARBA" id="ARBA00023082"/>
    </source>
</evidence>
<dbReference type="AlphaFoldDB" id="A0A124IWH7"/>
<gene>
    <name evidence="8" type="ORF">ATW55_06000</name>
</gene>
<evidence type="ECO:0000256" key="1">
    <source>
        <dbReference type="ARBA" id="ARBA00010641"/>
    </source>
</evidence>
<reference evidence="8 9" key="1">
    <citation type="submission" date="2015-12" db="EMBL/GenBank/DDBJ databases">
        <title>Draft genome sequence of Acidibacillus ferrooxidans ITV001, isolated from a chalcopyrite acid mine drainage site in Brazil.</title>
        <authorList>
            <person name="Dall'Agnol H."/>
            <person name="Nancucheo I."/>
            <person name="Johnson B."/>
            <person name="Oliveira R."/>
            <person name="Leite L."/>
            <person name="Pylro V."/>
            <person name="Nunes G.L."/>
            <person name="Tzotzos G."/>
            <person name="Fernandes G.R."/>
            <person name="Dutra J."/>
            <person name="Orellana S.C."/>
            <person name="Oliveira G."/>
        </authorList>
    </citation>
    <scope>NUCLEOTIDE SEQUENCE [LARGE SCALE GENOMIC DNA]</scope>
    <source>
        <strain evidence="9">ITV01</strain>
    </source>
</reference>
<dbReference type="EMBL" id="LPVJ01000001">
    <property type="protein sequence ID" value="KUO97415.1"/>
    <property type="molecule type" value="Genomic_DNA"/>
</dbReference>
<keyword evidence="2" id="KW-0805">Transcription regulation</keyword>
<protein>
    <recommendedName>
        <fullName evidence="10">RNA polymerase subunit sigma-24</fullName>
    </recommendedName>
</protein>
<evidence type="ECO:0000256" key="4">
    <source>
        <dbReference type="ARBA" id="ARBA00023125"/>
    </source>
</evidence>
<organism evidence="8 9">
    <name type="scientific">Ferroacidibacillus organovorans</name>
    <dbReference type="NCBI Taxonomy" id="1765683"/>
    <lineage>
        <taxon>Bacteria</taxon>
        <taxon>Bacillati</taxon>
        <taxon>Bacillota</taxon>
        <taxon>Bacilli</taxon>
        <taxon>Bacillales</taxon>
        <taxon>Alicyclobacillaceae</taxon>
        <taxon>Ferroacidibacillus</taxon>
    </lineage>
</organism>